<reference evidence="11" key="1">
    <citation type="submission" date="2023-03" db="EMBL/GenBank/DDBJ databases">
        <title>Near-Complete genome sequence of Lipomyces tetrasporous NRRL Y-64009, an oleaginous yeast capable of growing on lignocellulosic hydrolysates.</title>
        <authorList>
            <consortium name="Lawrence Berkeley National Laboratory"/>
            <person name="Jagtap S.S."/>
            <person name="Liu J.-J."/>
            <person name="Walukiewicz H.E."/>
            <person name="Pangilinan J."/>
            <person name="Lipzen A."/>
            <person name="Ahrendt S."/>
            <person name="Koriabine M."/>
            <person name="Cobaugh K."/>
            <person name="Salamov A."/>
            <person name="Yoshinaga Y."/>
            <person name="Ng V."/>
            <person name="Daum C."/>
            <person name="Grigoriev I.V."/>
            <person name="Slininger P.J."/>
            <person name="Dien B.S."/>
            <person name="Jin Y.-S."/>
            <person name="Rao C.V."/>
        </authorList>
    </citation>
    <scope>NUCLEOTIDE SEQUENCE</scope>
    <source>
        <strain evidence="11">NRRL Y-64009</strain>
    </source>
</reference>
<dbReference type="CDD" id="cd16630">
    <property type="entry name" value="RING-HC_RBR_RNF216"/>
    <property type="match status" value="1"/>
</dbReference>
<feature type="compositionally biased region" description="Basic and acidic residues" evidence="9">
    <location>
        <begin position="675"/>
        <end position="684"/>
    </location>
</feature>
<dbReference type="Pfam" id="PF26200">
    <property type="entry name" value="Rcat_RNF216"/>
    <property type="match status" value="1"/>
</dbReference>
<evidence type="ECO:0000256" key="6">
    <source>
        <dbReference type="ARBA" id="ARBA00022786"/>
    </source>
</evidence>
<evidence type="ECO:0000256" key="2">
    <source>
        <dbReference type="ARBA" id="ARBA00022679"/>
    </source>
</evidence>
<comment type="pathway">
    <text evidence="1">Protein modification; protein ubiquitination.</text>
</comment>
<keyword evidence="8" id="KW-0175">Coiled coil</keyword>
<evidence type="ECO:0000256" key="5">
    <source>
        <dbReference type="ARBA" id="ARBA00022771"/>
    </source>
</evidence>
<dbReference type="SUPFAM" id="SSF57850">
    <property type="entry name" value="RING/U-box"/>
    <property type="match status" value="1"/>
</dbReference>
<evidence type="ECO:0000313" key="12">
    <source>
        <dbReference type="Proteomes" id="UP001217417"/>
    </source>
</evidence>
<evidence type="ECO:0000259" key="10">
    <source>
        <dbReference type="PROSITE" id="PS51873"/>
    </source>
</evidence>
<organism evidence="11 12">
    <name type="scientific">Lipomyces tetrasporus</name>
    <dbReference type="NCBI Taxonomy" id="54092"/>
    <lineage>
        <taxon>Eukaryota</taxon>
        <taxon>Fungi</taxon>
        <taxon>Dikarya</taxon>
        <taxon>Ascomycota</taxon>
        <taxon>Saccharomycotina</taxon>
        <taxon>Lipomycetes</taxon>
        <taxon>Lipomycetales</taxon>
        <taxon>Lipomycetaceae</taxon>
        <taxon>Lipomyces</taxon>
    </lineage>
</organism>
<dbReference type="EMBL" id="JARPMG010000004">
    <property type="protein sequence ID" value="KAJ8101571.1"/>
    <property type="molecule type" value="Genomic_DNA"/>
</dbReference>
<dbReference type="InterPro" id="IPR047546">
    <property type="entry name" value="Rcat_RBR_RNF216"/>
</dbReference>
<feature type="compositionally biased region" description="Low complexity" evidence="9">
    <location>
        <begin position="26"/>
        <end position="39"/>
    </location>
</feature>
<keyword evidence="2" id="KW-0808">Transferase</keyword>
<keyword evidence="5" id="KW-0863">Zinc-finger</keyword>
<feature type="region of interest" description="Disordered" evidence="9">
    <location>
        <begin position="1"/>
        <end position="73"/>
    </location>
</feature>
<feature type="coiled-coil region" evidence="8">
    <location>
        <begin position="608"/>
        <end position="637"/>
    </location>
</feature>
<feature type="region of interest" description="Disordered" evidence="9">
    <location>
        <begin position="675"/>
        <end position="713"/>
    </location>
</feature>
<dbReference type="PANTHER" id="PTHR22770:SF47">
    <property type="entry name" value="E3 UBIQUITIN-PROTEIN LIGASE RNF216"/>
    <property type="match status" value="1"/>
</dbReference>
<dbReference type="AlphaFoldDB" id="A0AAD7QV68"/>
<evidence type="ECO:0000256" key="8">
    <source>
        <dbReference type="SAM" id="Coils"/>
    </source>
</evidence>
<evidence type="ECO:0000256" key="9">
    <source>
        <dbReference type="SAM" id="MobiDB-lite"/>
    </source>
</evidence>
<keyword evidence="6" id="KW-0833">Ubl conjugation pathway</keyword>
<dbReference type="InterPro" id="IPR047545">
    <property type="entry name" value="BRcat_RBR_RNF216"/>
</dbReference>
<evidence type="ECO:0000256" key="4">
    <source>
        <dbReference type="ARBA" id="ARBA00022737"/>
    </source>
</evidence>
<dbReference type="GeneID" id="80887040"/>
<dbReference type="GO" id="GO:0016740">
    <property type="term" value="F:transferase activity"/>
    <property type="evidence" value="ECO:0007669"/>
    <property type="project" value="UniProtKB-KW"/>
</dbReference>
<keyword evidence="3" id="KW-0479">Metal-binding</keyword>
<dbReference type="InterPro" id="IPR044066">
    <property type="entry name" value="TRIAD_supradom"/>
</dbReference>
<sequence>MPFCVRPPITSPMPGSTSSIPVGNVPSSPLPSSQQSSESDGLQNLDMYNVQPTSHKRKRENHDERRKRRATGPVIIMLSDDEGEGPLVLDTHKNLQEENDPGRFNWTPKSNDSPVHEEPVSVSSSPTTTPIALSQTAALATNDRDSLLSTDAVPDEDNINSFISLISIPADQEQESVPATSLPTPEAEMPDPRAKLESEVLAMFPEICRDFLQKQVSAVAPDFGPNKLQEIVLGILENPKYPRRENKTSSATISADAERRAGDASDAEYLIAVKSALRHEFRTLPVRAIDEVLHQNKLSLSKAYGALDKVARYFMGERSTLSSKPRFQPLRAPRSAKAEMDFLLGLKLGQQAIQDLDAVKEQLRVERLKEAENKDKQFAVQLAEKEAEELGMTMTCGCCFGDYADFEMSQCSDGHLFCQACIQRQIENIIGLKQYKLKCIEVGGCEGVFVKSEIRRFVPDKLLEILDKNQQQAELLESGLKIDHCPLCDFAICIENEDEKEFRCQNHECMAVTCRNCRKKSHIPQSCEEYERDLAKEDGLTARHQVEEAMTQALLRECSKCRQRFIKEDGCNKMTCSNCRNIMCYVCNKAITGYEHFGQGCPLYDDTRKRHQQEISRAEAAAKQQVLEDNRNIYEEDIVVPEGPPRQGTQYNTLDRPMQARNGLAVIRPAQADVRARRDVEERQGQLTGQRRACGYDGDYRRDNEEPNVYDEDDLGIPLGRRLYNGQRGARRSVPAARRRPYPW</sequence>
<dbReference type="InterPro" id="IPR047544">
    <property type="entry name" value="RING-HC_RBR_RNF216"/>
</dbReference>
<dbReference type="CDD" id="cd20339">
    <property type="entry name" value="BRcat_RBR_RNF216"/>
    <property type="match status" value="1"/>
</dbReference>
<gene>
    <name evidence="11" type="ORF">POJ06DRAFT_98941</name>
</gene>
<dbReference type="Proteomes" id="UP001217417">
    <property type="component" value="Unassembled WGS sequence"/>
</dbReference>
<dbReference type="InterPro" id="IPR051628">
    <property type="entry name" value="LUBAC_E3_Ligases"/>
</dbReference>
<dbReference type="Gene3D" id="1.20.120.1750">
    <property type="match status" value="1"/>
</dbReference>
<feature type="compositionally biased region" description="Basic residues" evidence="9">
    <location>
        <begin position="54"/>
        <end position="70"/>
    </location>
</feature>
<evidence type="ECO:0000313" key="11">
    <source>
        <dbReference type="EMBL" id="KAJ8101571.1"/>
    </source>
</evidence>
<dbReference type="GO" id="GO:0008270">
    <property type="term" value="F:zinc ion binding"/>
    <property type="evidence" value="ECO:0007669"/>
    <property type="project" value="UniProtKB-KW"/>
</dbReference>
<evidence type="ECO:0000256" key="3">
    <source>
        <dbReference type="ARBA" id="ARBA00022723"/>
    </source>
</evidence>
<dbReference type="RefSeq" id="XP_056045021.1">
    <property type="nucleotide sequence ID" value="XM_056191874.1"/>
</dbReference>
<keyword evidence="7" id="KW-0862">Zinc</keyword>
<name>A0AAD7QV68_9ASCO</name>
<evidence type="ECO:0000256" key="7">
    <source>
        <dbReference type="ARBA" id="ARBA00022833"/>
    </source>
</evidence>
<keyword evidence="12" id="KW-1185">Reference proteome</keyword>
<dbReference type="CDD" id="cd20353">
    <property type="entry name" value="Rcat_RBR_RNF216"/>
    <property type="match status" value="1"/>
</dbReference>
<dbReference type="InterPro" id="IPR002867">
    <property type="entry name" value="IBR_dom"/>
</dbReference>
<feature type="region of interest" description="Disordered" evidence="9">
    <location>
        <begin position="95"/>
        <end position="128"/>
    </location>
</feature>
<proteinExistence type="predicted"/>
<evidence type="ECO:0000256" key="1">
    <source>
        <dbReference type="ARBA" id="ARBA00004906"/>
    </source>
</evidence>
<dbReference type="PANTHER" id="PTHR22770">
    <property type="entry name" value="UBIQUITIN CONJUGATING ENZYME 7 INTERACTING PROTEIN-RELATED"/>
    <property type="match status" value="1"/>
</dbReference>
<keyword evidence="4" id="KW-0677">Repeat</keyword>
<accession>A0AAD7QV68</accession>
<feature type="domain" description="RING-type" evidence="10">
    <location>
        <begin position="392"/>
        <end position="605"/>
    </location>
</feature>
<dbReference type="PROSITE" id="PS51873">
    <property type="entry name" value="TRIAD"/>
    <property type="match status" value="1"/>
</dbReference>
<protein>
    <recommendedName>
        <fullName evidence="10">RING-type domain-containing protein</fullName>
    </recommendedName>
</protein>
<comment type="caution">
    <text evidence="11">The sequence shown here is derived from an EMBL/GenBank/DDBJ whole genome shotgun (WGS) entry which is preliminary data.</text>
</comment>
<dbReference type="SMART" id="SM00647">
    <property type="entry name" value="IBR"/>
    <property type="match status" value="2"/>
</dbReference>